<dbReference type="GO" id="GO:0015889">
    <property type="term" value="P:cobalamin transport"/>
    <property type="evidence" value="ECO:0007669"/>
    <property type="project" value="TreeGrafter"/>
</dbReference>
<keyword evidence="4" id="KW-1185">Reference proteome</keyword>
<dbReference type="PANTHER" id="PTHR10559">
    <property type="entry name" value="TRANSCOBALAMIN-1/GASTRIC INTRINSIC FACTOR"/>
    <property type="match status" value="1"/>
</dbReference>
<organism evidence="3 4">
    <name type="scientific">Candidula unifasciata</name>
    <dbReference type="NCBI Taxonomy" id="100452"/>
    <lineage>
        <taxon>Eukaryota</taxon>
        <taxon>Metazoa</taxon>
        <taxon>Spiralia</taxon>
        <taxon>Lophotrochozoa</taxon>
        <taxon>Mollusca</taxon>
        <taxon>Gastropoda</taxon>
        <taxon>Heterobranchia</taxon>
        <taxon>Euthyneura</taxon>
        <taxon>Panpulmonata</taxon>
        <taxon>Eupulmonata</taxon>
        <taxon>Stylommatophora</taxon>
        <taxon>Helicina</taxon>
        <taxon>Helicoidea</taxon>
        <taxon>Geomitridae</taxon>
        <taxon>Candidula</taxon>
    </lineage>
</organism>
<sequence length="165" mass="18192">MAKWNLAFALLVLATVTAKYSVGCKRTGSAPGSDPNTRDADAKIYACGICGQPITVTLIVTNKFVEPTFELNITVSNKPQRELIYFLEAASVQNPKFRFTAEHYGTLGYMITKINGLAASVSDQTYWQFLEHPSGNSLQLGASTYVPLDNQTIQFNFTTWDNTHA</sequence>
<dbReference type="PANTHER" id="PTHR10559:SF15">
    <property type="entry name" value="COBALAMIN BINDING INTRINSIC FACTOR"/>
    <property type="match status" value="1"/>
</dbReference>
<dbReference type="GO" id="GO:0031419">
    <property type="term" value="F:cobalamin binding"/>
    <property type="evidence" value="ECO:0007669"/>
    <property type="project" value="TreeGrafter"/>
</dbReference>
<feature type="domain" description="Transcobalamin-like C-terminal" evidence="2">
    <location>
        <begin position="104"/>
        <end position="158"/>
    </location>
</feature>
<dbReference type="OrthoDB" id="6084164at2759"/>
<dbReference type="InterPro" id="IPR051588">
    <property type="entry name" value="Cobalamin_Transport"/>
</dbReference>
<accession>A0A8S3YMQ8</accession>
<keyword evidence="1" id="KW-0732">Signal</keyword>
<protein>
    <recommendedName>
        <fullName evidence="2">Transcobalamin-like C-terminal domain-containing protein</fullName>
    </recommendedName>
</protein>
<dbReference type="GO" id="GO:0005615">
    <property type="term" value="C:extracellular space"/>
    <property type="evidence" value="ECO:0007669"/>
    <property type="project" value="TreeGrafter"/>
</dbReference>
<name>A0A8S3YMQ8_9EUPU</name>
<evidence type="ECO:0000313" key="4">
    <source>
        <dbReference type="Proteomes" id="UP000678393"/>
    </source>
</evidence>
<feature type="signal peptide" evidence="1">
    <location>
        <begin position="1"/>
        <end position="18"/>
    </location>
</feature>
<dbReference type="AlphaFoldDB" id="A0A8S3YMQ8"/>
<dbReference type="Pfam" id="PF14478">
    <property type="entry name" value="DUF4430"/>
    <property type="match status" value="1"/>
</dbReference>
<dbReference type="Proteomes" id="UP000678393">
    <property type="component" value="Unassembled WGS sequence"/>
</dbReference>
<evidence type="ECO:0000256" key="1">
    <source>
        <dbReference type="SAM" id="SignalP"/>
    </source>
</evidence>
<evidence type="ECO:0000313" key="3">
    <source>
        <dbReference type="EMBL" id="CAG5115606.1"/>
    </source>
</evidence>
<gene>
    <name evidence="3" type="ORF">CUNI_LOCUS1164</name>
</gene>
<dbReference type="Gene3D" id="2.170.130.30">
    <property type="match status" value="1"/>
</dbReference>
<reference evidence="3" key="1">
    <citation type="submission" date="2021-04" db="EMBL/GenBank/DDBJ databases">
        <authorList>
            <consortium name="Molecular Ecology Group"/>
        </authorList>
    </citation>
    <scope>NUCLEOTIDE SEQUENCE</scope>
</reference>
<evidence type="ECO:0000259" key="2">
    <source>
        <dbReference type="Pfam" id="PF14478"/>
    </source>
</evidence>
<dbReference type="InterPro" id="IPR027954">
    <property type="entry name" value="Transcobalamin-like_C"/>
</dbReference>
<dbReference type="EMBL" id="CAJHNH020000137">
    <property type="protein sequence ID" value="CAG5115606.1"/>
    <property type="molecule type" value="Genomic_DNA"/>
</dbReference>
<feature type="chain" id="PRO_5035764673" description="Transcobalamin-like C-terminal domain-containing protein" evidence="1">
    <location>
        <begin position="19"/>
        <end position="165"/>
    </location>
</feature>
<comment type="caution">
    <text evidence="3">The sequence shown here is derived from an EMBL/GenBank/DDBJ whole genome shotgun (WGS) entry which is preliminary data.</text>
</comment>
<proteinExistence type="predicted"/>